<dbReference type="RefSeq" id="XP_025553186.1">
    <property type="nucleotide sequence ID" value="XM_025698830.1"/>
</dbReference>
<sequence>MARYDISALMGMRPNARIDVNRFSEVGSNLLRQHSTSVLSEQPTNRSRNVSNFSRQSERNTAAPEAASRSTTRQPSDPPCGHRAQDDSGFARFLKEHTSPKHQRVTAGGRIVPMEAPPKMKLPTFVPQHKVSGDKKGSVTSTEENESNKIEQGNVRAKDTLLGIETSKHGSQSAGVPINYAFPAYGSFDPYSQSLGQTPNLLSAAGASGLMSQLGVPWPPDSQQLLESELQSPEYHIPAAPEYSMLNFTNPCVWHPSLYDALNTPSALTPFMPPIQPHATISTPSDFSAGSIASSGGATPLLSPFYSGYGMPYTPAGLQWHQLINGQAPVQAQPIMPAVMPTPLYQKSLDDAAKEYDNLSAQLSRLDRYMAMHTWDLDPQTKKLLVEQRVGLVKELDTVRIYREHLEWASAKIRMNALSTHVGMSEPALSTGMYLAGNLANSQALFGQAACNSSSESAVPTFAMPSVTGAFPSQLSSNESGSSTAIPSMPWQSSTDYFGPYQVPALQEANTSIKAPTQSQRLKSKRPIAIKVPPVEPKKDIASDRKVKVAKDSEADWTSRNKDLPSNVLQVYRQIEEIARQGDSLSGLLQDLDSAGPTIKPTSDCYYPPKLPATRATGERIMGTQPIGNAGTVKLKSADHSGQEFSRLRSSRDPRKPRNRPRSHEDVVKSPFVVVEEDDARSILSYVSTTDSWATVHEKDFGKKELGCQKSTLRRGLSHESTDSVKRPTTPFFDIPNTMTKHALISGNGGICSPRAAHRRSGPALTDDPIPSRQRSNAESMKLPCSPLLASYLIKDRSLAGQKTMALAVPQNVHAHGIVPHIDRIGDVTRKCRAAPMTGHGIGTMWYKPERGVGT</sequence>
<name>A0A395I1H6_ASPHC</name>
<reference evidence="2 3" key="1">
    <citation type="submission" date="2018-02" db="EMBL/GenBank/DDBJ databases">
        <title>The genomes of Aspergillus section Nigri reveals drivers in fungal speciation.</title>
        <authorList>
            <consortium name="DOE Joint Genome Institute"/>
            <person name="Vesth T.C."/>
            <person name="Nybo J."/>
            <person name="Theobald S."/>
            <person name="Brandl J."/>
            <person name="Frisvad J.C."/>
            <person name="Nielsen K.F."/>
            <person name="Lyhne E.K."/>
            <person name="Kogle M.E."/>
            <person name="Kuo A."/>
            <person name="Riley R."/>
            <person name="Clum A."/>
            <person name="Nolan M."/>
            <person name="Lipzen A."/>
            <person name="Salamov A."/>
            <person name="Henrissat B."/>
            <person name="Wiebenga A."/>
            <person name="De vries R.P."/>
            <person name="Grigoriev I.V."/>
            <person name="Mortensen U.H."/>
            <person name="Andersen M.R."/>
            <person name="Baker S.E."/>
        </authorList>
    </citation>
    <scope>NUCLEOTIDE SEQUENCE [LARGE SCALE GENOMIC DNA]</scope>
    <source>
        <strain evidence="2 3">CBS 101889</strain>
    </source>
</reference>
<evidence type="ECO:0000256" key="1">
    <source>
        <dbReference type="SAM" id="MobiDB-lite"/>
    </source>
</evidence>
<dbReference type="Proteomes" id="UP000248961">
    <property type="component" value="Unassembled WGS sequence"/>
</dbReference>
<dbReference type="OrthoDB" id="5401902at2759"/>
<dbReference type="GeneID" id="37203119"/>
<evidence type="ECO:0000313" key="3">
    <source>
        <dbReference type="Proteomes" id="UP000248961"/>
    </source>
</evidence>
<protein>
    <submittedName>
        <fullName evidence="2">Uncharacterized protein</fullName>
    </submittedName>
</protein>
<feature type="compositionally biased region" description="Basic and acidic residues" evidence="1">
    <location>
        <begin position="717"/>
        <end position="726"/>
    </location>
</feature>
<feature type="region of interest" description="Disordered" evidence="1">
    <location>
        <begin position="34"/>
        <end position="86"/>
    </location>
</feature>
<accession>A0A395I1H6</accession>
<feature type="compositionally biased region" description="Basic and acidic residues" evidence="1">
    <location>
        <begin position="636"/>
        <end position="667"/>
    </location>
</feature>
<dbReference type="EMBL" id="KZ824276">
    <property type="protein sequence ID" value="RAL14032.1"/>
    <property type="molecule type" value="Genomic_DNA"/>
</dbReference>
<feature type="region of interest" description="Disordered" evidence="1">
    <location>
        <begin position="626"/>
        <end position="667"/>
    </location>
</feature>
<evidence type="ECO:0000313" key="2">
    <source>
        <dbReference type="EMBL" id="RAL14032.1"/>
    </source>
</evidence>
<keyword evidence="3" id="KW-1185">Reference proteome</keyword>
<feature type="compositionally biased region" description="Polar residues" evidence="1">
    <location>
        <begin position="34"/>
        <end position="55"/>
    </location>
</feature>
<proteinExistence type="predicted"/>
<organism evidence="2 3">
    <name type="scientific">Aspergillus homomorphus (strain CBS 101889)</name>
    <dbReference type="NCBI Taxonomy" id="1450537"/>
    <lineage>
        <taxon>Eukaryota</taxon>
        <taxon>Fungi</taxon>
        <taxon>Dikarya</taxon>
        <taxon>Ascomycota</taxon>
        <taxon>Pezizomycotina</taxon>
        <taxon>Eurotiomycetes</taxon>
        <taxon>Eurotiomycetidae</taxon>
        <taxon>Eurotiales</taxon>
        <taxon>Aspergillaceae</taxon>
        <taxon>Aspergillus</taxon>
        <taxon>Aspergillus subgen. Circumdati</taxon>
    </lineage>
</organism>
<gene>
    <name evidence="2" type="ORF">BO97DRAFT_448566</name>
</gene>
<dbReference type="VEuPathDB" id="FungiDB:BO97DRAFT_448566"/>
<feature type="region of interest" description="Disordered" evidence="1">
    <location>
        <begin position="757"/>
        <end position="779"/>
    </location>
</feature>
<feature type="region of interest" description="Disordered" evidence="1">
    <location>
        <begin position="115"/>
        <end position="153"/>
    </location>
</feature>
<feature type="region of interest" description="Disordered" evidence="1">
    <location>
        <begin position="712"/>
        <end position="732"/>
    </location>
</feature>
<dbReference type="AlphaFoldDB" id="A0A395I1H6"/>